<evidence type="ECO:0000313" key="3">
    <source>
        <dbReference type="Proteomes" id="UP001516400"/>
    </source>
</evidence>
<dbReference type="EMBL" id="JABFTP020000021">
    <property type="protein sequence ID" value="KAL3268368.1"/>
    <property type="molecule type" value="Genomic_DNA"/>
</dbReference>
<reference evidence="2 3" key="1">
    <citation type="journal article" date="2021" name="BMC Biol.">
        <title>Horizontally acquired antibacterial genes associated with adaptive radiation of ladybird beetles.</title>
        <authorList>
            <person name="Li H.S."/>
            <person name="Tang X.F."/>
            <person name="Huang Y.H."/>
            <person name="Xu Z.Y."/>
            <person name="Chen M.L."/>
            <person name="Du X.Y."/>
            <person name="Qiu B.Y."/>
            <person name="Chen P.T."/>
            <person name="Zhang W."/>
            <person name="Slipinski A."/>
            <person name="Escalona H.E."/>
            <person name="Waterhouse R.M."/>
            <person name="Zwick A."/>
            <person name="Pang H."/>
        </authorList>
    </citation>
    <scope>NUCLEOTIDE SEQUENCE [LARGE SCALE GENOMIC DNA]</scope>
    <source>
        <strain evidence="2">SYSU2018</strain>
    </source>
</reference>
<dbReference type="Proteomes" id="UP001516400">
    <property type="component" value="Unassembled WGS sequence"/>
</dbReference>
<protein>
    <submittedName>
        <fullName evidence="2">Uncharacterized protein</fullName>
    </submittedName>
</protein>
<feature type="compositionally biased region" description="Low complexity" evidence="1">
    <location>
        <begin position="41"/>
        <end position="50"/>
    </location>
</feature>
<gene>
    <name evidence="2" type="ORF">HHI36_007484</name>
</gene>
<accession>A0ABD2MPM6</accession>
<keyword evidence="3" id="KW-1185">Reference proteome</keyword>
<feature type="compositionally biased region" description="Polar residues" evidence="1">
    <location>
        <begin position="63"/>
        <end position="72"/>
    </location>
</feature>
<proteinExistence type="predicted"/>
<comment type="caution">
    <text evidence="2">The sequence shown here is derived from an EMBL/GenBank/DDBJ whole genome shotgun (WGS) entry which is preliminary data.</text>
</comment>
<dbReference type="AlphaFoldDB" id="A0ABD2MPM6"/>
<evidence type="ECO:0000313" key="2">
    <source>
        <dbReference type="EMBL" id="KAL3268368.1"/>
    </source>
</evidence>
<feature type="region of interest" description="Disordered" evidence="1">
    <location>
        <begin position="38"/>
        <end position="76"/>
    </location>
</feature>
<name>A0ABD2MPM6_9CUCU</name>
<evidence type="ECO:0000256" key="1">
    <source>
        <dbReference type="SAM" id="MobiDB-lite"/>
    </source>
</evidence>
<sequence length="213" mass="24776">MKENSEESLVNVRIDYGNKMPRIEEKEPSLYACNTFKKGEPNPIINPDNNTPREHSETELNYGESQGVNESPNFLHKENKNNEHKFENYTLKMEIDCGDPEQSNTVLKSKIEEKSPVNKNPITIDSNILKRVTKHGWTYTPTKTNRKLDVFLDDPTDNEIHKEKLIENSQSSINSEKYSRLERLKSKFSFLKISRKNSKKNAQSNLKYTKIHC</sequence>
<organism evidence="2 3">
    <name type="scientific">Cryptolaemus montrouzieri</name>
    <dbReference type="NCBI Taxonomy" id="559131"/>
    <lineage>
        <taxon>Eukaryota</taxon>
        <taxon>Metazoa</taxon>
        <taxon>Ecdysozoa</taxon>
        <taxon>Arthropoda</taxon>
        <taxon>Hexapoda</taxon>
        <taxon>Insecta</taxon>
        <taxon>Pterygota</taxon>
        <taxon>Neoptera</taxon>
        <taxon>Endopterygota</taxon>
        <taxon>Coleoptera</taxon>
        <taxon>Polyphaga</taxon>
        <taxon>Cucujiformia</taxon>
        <taxon>Coccinelloidea</taxon>
        <taxon>Coccinellidae</taxon>
        <taxon>Scymninae</taxon>
        <taxon>Scymnini</taxon>
        <taxon>Cryptolaemus</taxon>
    </lineage>
</organism>